<dbReference type="EMBL" id="OY731399">
    <property type="protein sequence ID" value="CAJ1932949.1"/>
    <property type="molecule type" value="Genomic_DNA"/>
</dbReference>
<feature type="compositionally biased region" description="Polar residues" evidence="1">
    <location>
        <begin position="72"/>
        <end position="82"/>
    </location>
</feature>
<dbReference type="Proteomes" id="UP001189624">
    <property type="component" value="Chromosome 2"/>
</dbReference>
<dbReference type="AlphaFoldDB" id="A0AA86SA20"/>
<dbReference type="Gramene" id="rna-AYBTSS11_LOCUS6075">
    <property type="protein sequence ID" value="CAJ1932949.1"/>
    <property type="gene ID" value="gene-AYBTSS11_LOCUS6075"/>
</dbReference>
<evidence type="ECO:0000313" key="2">
    <source>
        <dbReference type="EMBL" id="CAJ1932949.1"/>
    </source>
</evidence>
<sequence>MESSSLQGNQIVQVVGNSFSGGNNSSVVKNEILQQPSACFPPMAGCNSQEPSGFNPPRQLEYGQNDIYLNSQGSQPTMQFQPANPPFAPRHMHPALPQNPSNQYSYPKPTIQQHLPHSFHPPFSMPSVPDGQRQFVANEQWRMPTSEFITNNQQGLWIGRNPSCPGPLFGQEGYFRPPLERPPINNVGFQHANPSNMPSHPMTDQIYLQLIVGGLPDDDRNILNFICTIGGAIAGGSTIKVTYCGLKLDSLV</sequence>
<accession>A0AA86SA20</accession>
<protein>
    <submittedName>
        <fullName evidence="2">Uncharacterized protein</fullName>
    </submittedName>
</protein>
<organism evidence="2 3">
    <name type="scientific">Sphenostylis stenocarpa</name>
    <dbReference type="NCBI Taxonomy" id="92480"/>
    <lineage>
        <taxon>Eukaryota</taxon>
        <taxon>Viridiplantae</taxon>
        <taxon>Streptophyta</taxon>
        <taxon>Embryophyta</taxon>
        <taxon>Tracheophyta</taxon>
        <taxon>Spermatophyta</taxon>
        <taxon>Magnoliopsida</taxon>
        <taxon>eudicotyledons</taxon>
        <taxon>Gunneridae</taxon>
        <taxon>Pentapetalae</taxon>
        <taxon>rosids</taxon>
        <taxon>fabids</taxon>
        <taxon>Fabales</taxon>
        <taxon>Fabaceae</taxon>
        <taxon>Papilionoideae</taxon>
        <taxon>50 kb inversion clade</taxon>
        <taxon>NPAAA clade</taxon>
        <taxon>indigoferoid/millettioid clade</taxon>
        <taxon>Phaseoleae</taxon>
        <taxon>Sphenostylis</taxon>
    </lineage>
</organism>
<evidence type="ECO:0000313" key="3">
    <source>
        <dbReference type="Proteomes" id="UP001189624"/>
    </source>
</evidence>
<gene>
    <name evidence="2" type="ORF">AYBTSS11_LOCUS6075</name>
</gene>
<name>A0AA86SA20_9FABA</name>
<keyword evidence="3" id="KW-1185">Reference proteome</keyword>
<feature type="region of interest" description="Disordered" evidence="1">
    <location>
        <begin position="72"/>
        <end position="92"/>
    </location>
</feature>
<reference evidence="2" key="1">
    <citation type="submission" date="2023-10" db="EMBL/GenBank/DDBJ databases">
        <authorList>
            <person name="Domelevo Entfellner J.-B."/>
        </authorList>
    </citation>
    <scope>NUCLEOTIDE SEQUENCE</scope>
</reference>
<evidence type="ECO:0000256" key="1">
    <source>
        <dbReference type="SAM" id="MobiDB-lite"/>
    </source>
</evidence>
<proteinExistence type="predicted"/>